<comment type="caution">
    <text evidence="1">The sequence shown here is derived from an EMBL/GenBank/DDBJ whole genome shotgun (WGS) entry which is preliminary data.</text>
</comment>
<gene>
    <name evidence="1" type="ORF">Glove_522g89</name>
</gene>
<dbReference type="EMBL" id="PQFF01000451">
    <property type="protein sequence ID" value="RHZ49350.1"/>
    <property type="molecule type" value="Genomic_DNA"/>
</dbReference>
<organism evidence="1 2">
    <name type="scientific">Diversispora epigaea</name>
    <dbReference type="NCBI Taxonomy" id="1348612"/>
    <lineage>
        <taxon>Eukaryota</taxon>
        <taxon>Fungi</taxon>
        <taxon>Fungi incertae sedis</taxon>
        <taxon>Mucoromycota</taxon>
        <taxon>Glomeromycotina</taxon>
        <taxon>Glomeromycetes</taxon>
        <taxon>Diversisporales</taxon>
        <taxon>Diversisporaceae</taxon>
        <taxon>Diversispora</taxon>
    </lineage>
</organism>
<dbReference type="AlphaFoldDB" id="A0A397GMZ5"/>
<accession>A0A397GMZ5</accession>
<protein>
    <submittedName>
        <fullName evidence="1">Uncharacterized protein</fullName>
    </submittedName>
</protein>
<sequence>MMCVDHTSCSEKKEIFLCLYAVMCYDKHFKFVIKNIMNIMNNKKKNNNNNNNLIYDNNNICDDSVNGLRLGFSDFLHDPSIINTVYNPNLIDEILRMEYQNYLGGGI</sequence>
<evidence type="ECO:0000313" key="1">
    <source>
        <dbReference type="EMBL" id="RHZ49350.1"/>
    </source>
</evidence>
<name>A0A397GMZ5_9GLOM</name>
<dbReference type="Proteomes" id="UP000266861">
    <property type="component" value="Unassembled WGS sequence"/>
</dbReference>
<proteinExistence type="predicted"/>
<evidence type="ECO:0000313" key="2">
    <source>
        <dbReference type="Proteomes" id="UP000266861"/>
    </source>
</evidence>
<keyword evidence="2" id="KW-1185">Reference proteome</keyword>
<reference evidence="1 2" key="1">
    <citation type="submission" date="2018-08" db="EMBL/GenBank/DDBJ databases">
        <title>Genome and evolution of the arbuscular mycorrhizal fungus Diversispora epigaea (formerly Glomus versiforme) and its bacterial endosymbionts.</title>
        <authorList>
            <person name="Sun X."/>
            <person name="Fei Z."/>
            <person name="Harrison M."/>
        </authorList>
    </citation>
    <scope>NUCLEOTIDE SEQUENCE [LARGE SCALE GENOMIC DNA]</scope>
    <source>
        <strain evidence="1 2">IT104</strain>
    </source>
</reference>